<evidence type="ECO:0000313" key="2">
    <source>
        <dbReference type="Proteomes" id="UP001138460"/>
    </source>
</evidence>
<dbReference type="RefSeq" id="WP_129712746.1">
    <property type="nucleotide sequence ID" value="NZ_JBEHFA010000003.1"/>
</dbReference>
<name>A0A9X8JKS6_9GAMM</name>
<evidence type="ECO:0000313" key="1">
    <source>
        <dbReference type="EMBL" id="RYC45665.1"/>
    </source>
</evidence>
<reference evidence="1 2" key="1">
    <citation type="journal article" date="2018" name="Syst. Appl. Microbiol.">
        <title>Pectobacterium zantedeschiae sp. nov. a new species of a soft rot pathogen isolated from Calla lily (Zantedeschia spp.).</title>
        <authorList>
            <person name="Waleron M."/>
            <person name="Misztak A."/>
            <person name="Waleron M."/>
            <person name="Franczuk M."/>
            <person name="Jonca J."/>
            <person name="Wielgomas B."/>
            <person name="Mikicinski A."/>
            <person name="Popovic T."/>
            <person name="Waleron K."/>
        </authorList>
    </citation>
    <scope>NUCLEOTIDE SEQUENCE [LARGE SCALE GENOMIC DNA]</scope>
    <source>
        <strain evidence="1 2">9M</strain>
    </source>
</reference>
<proteinExistence type="predicted"/>
<dbReference type="AlphaFoldDB" id="A0A9X8JKS6"/>
<gene>
    <name evidence="1" type="ORF">CLR69_12050</name>
</gene>
<accession>A0A9X8JKS6</accession>
<comment type="caution">
    <text evidence="1">The sequence shown here is derived from an EMBL/GenBank/DDBJ whole genome shotgun (WGS) entry which is preliminary data.</text>
</comment>
<dbReference type="OrthoDB" id="6545343at2"/>
<keyword evidence="2" id="KW-1185">Reference proteome</keyword>
<dbReference type="Proteomes" id="UP001138460">
    <property type="component" value="Unassembled WGS sequence"/>
</dbReference>
<dbReference type="EMBL" id="NWTM01000001">
    <property type="protein sequence ID" value="RYC45665.1"/>
    <property type="molecule type" value="Genomic_DNA"/>
</dbReference>
<sequence>MNSLAARLNNQDTYPIPHADYLRLSHAHRVGVMFLDMLDAQQCGMTVAKPNTLPADDMAALVALLTDQIGHVMTHCEAQLFTARETAQ</sequence>
<organism evidence="1 2">
    <name type="scientific">Pectobacterium zantedeschiae</name>
    <dbReference type="NCBI Taxonomy" id="2034769"/>
    <lineage>
        <taxon>Bacteria</taxon>
        <taxon>Pseudomonadati</taxon>
        <taxon>Pseudomonadota</taxon>
        <taxon>Gammaproteobacteria</taxon>
        <taxon>Enterobacterales</taxon>
        <taxon>Pectobacteriaceae</taxon>
        <taxon>Pectobacterium</taxon>
    </lineage>
</organism>
<protein>
    <submittedName>
        <fullName evidence="1">Uncharacterized protein</fullName>
    </submittedName>
</protein>